<evidence type="ECO:0000256" key="1">
    <source>
        <dbReference type="ARBA" id="ARBA00001974"/>
    </source>
</evidence>
<sequence>MKNLPVAETFTTHFAGNDFGDVMVVGGGISGIQASLDLATAGYRVYLVEKAPTIGGKMAQLDKTFPTNDCSMCIESPKFLECKRHPNIEILTMTEVDQVQGEAGDFRVTLTTRPRYIDEDKCTGCTSCSEYCPVLVSDPFNQDISDNKAVHMYFAQAIPLTPYVSEQCIFLDGKKCTICMGICKNDAIDLNQTARQQQVNVGTIILAPGIEPFDPSVNNDYGYGKFANVVTSLDYERLLCATGPYEGEILRASDKKHPHKIAWVHCVGSRGVNQGYNSYCSGVCCTYTQKQVILTKDHDADAECTIFHNDIRSYSKGFERFYQRAEALPGIRFVRSYVSIGREIPETQNVTLRYSTTDEGVKEEEFDMVVLSVGLRPPDEYGRLAEKFGIELNEHGFCKTDPTRPLETSRPGIFISGAFQGPMDIPEAVFSASGAGSQCGEVLSRRRGDLSKERVYPPERDVSGEEPKIGVFVCHCGANIGRVVNVPEAVEYALSLPGVVHAQEQLFSCATNSAKEITDTIKEKGLNRVVVAACTPRTHEPVFRDTLREGGINQYFYEMANIREHCSWVHSKEKEEATEKAKDLIRMSVSRTHLLEPLKEFDLPVDKTAVVVGGGISGMTSALSLAKQGFEVHLLEKEKELGGMARRIQTTIEGMDVQAHLKETIRKIYQHPRVHVAHSATIMDVAGYVGNFTTTVKSETGMRTIRHGAAILATGADEYTPTEYLYGQDDRVLTQLELEECISGNDERLAGAENLVMIQCVGCRNEERNYCSRICCTHAIKNAIRLKAINPAMDIHILFRDMRTYGFNEDYYRMAADKGVKFIRFDPETAPQVEAAEAEDGRKVLRVTVADPVLGHGLELDADLLTLSAAIVPSAGIEEISKQFKVALSPEGFFQEAHVKLRPVDFAAEGVFLCGTAHYPKHISESISQAYGAAGRAAVLLSQDTVTASGSVCEVDEERCISCGACITACSYGAIEFEMTPRGRKAKVIPVLCKGDGLCNAKCPTEAIQLKHYTDEEILYQLDAAFPELCESRMPIETTA</sequence>
<comment type="cofactor">
    <cofactor evidence="1">
        <name>FAD</name>
        <dbReference type="ChEBI" id="CHEBI:57692"/>
    </cofactor>
</comment>
<evidence type="ECO:0000256" key="8">
    <source>
        <dbReference type="ARBA" id="ARBA00023014"/>
    </source>
</evidence>
<keyword evidence="4" id="KW-0479">Metal-binding</keyword>
<proteinExistence type="inferred from homology"/>
<dbReference type="Gene3D" id="3.30.70.20">
    <property type="match status" value="2"/>
</dbReference>
<protein>
    <recommendedName>
        <fullName evidence="9">4Fe-4S ferredoxin-type domain-containing protein</fullName>
    </recommendedName>
</protein>
<evidence type="ECO:0000256" key="5">
    <source>
        <dbReference type="ARBA" id="ARBA00022827"/>
    </source>
</evidence>
<evidence type="ECO:0000256" key="3">
    <source>
        <dbReference type="ARBA" id="ARBA00022485"/>
    </source>
</evidence>
<evidence type="ECO:0000256" key="4">
    <source>
        <dbReference type="ARBA" id="ARBA00022723"/>
    </source>
</evidence>
<dbReference type="EMBL" id="AP021876">
    <property type="protein sequence ID" value="BBO80537.1"/>
    <property type="molecule type" value="Genomic_DNA"/>
</dbReference>
<comment type="similarity">
    <text evidence="2">Belongs to the HdrA family.</text>
</comment>
<dbReference type="InterPro" id="IPR039650">
    <property type="entry name" value="HdrA-like"/>
</dbReference>
<evidence type="ECO:0000313" key="11">
    <source>
        <dbReference type="Proteomes" id="UP000425960"/>
    </source>
</evidence>
<dbReference type="PANTHER" id="PTHR43498:SF1">
    <property type="entry name" value="COB--COM HETERODISULFIDE REDUCTASE IRON-SULFUR SUBUNIT A"/>
    <property type="match status" value="1"/>
</dbReference>
<dbReference type="GO" id="GO:0046872">
    <property type="term" value="F:metal ion binding"/>
    <property type="evidence" value="ECO:0007669"/>
    <property type="project" value="UniProtKB-KW"/>
</dbReference>
<dbReference type="InterPro" id="IPR036188">
    <property type="entry name" value="FAD/NAD-bd_sf"/>
</dbReference>
<accession>A0A5K7ZKM4</accession>
<dbReference type="SUPFAM" id="SSF54862">
    <property type="entry name" value="4Fe-4S ferredoxins"/>
    <property type="match status" value="1"/>
</dbReference>
<dbReference type="GO" id="GO:0016491">
    <property type="term" value="F:oxidoreductase activity"/>
    <property type="evidence" value="ECO:0007669"/>
    <property type="project" value="UniProtKB-KW"/>
</dbReference>
<keyword evidence="5" id="KW-0285">Flavoprotein</keyword>
<dbReference type="KEGG" id="dov:DSCO28_11030"/>
<evidence type="ECO:0000256" key="6">
    <source>
        <dbReference type="ARBA" id="ARBA00023002"/>
    </source>
</evidence>
<keyword evidence="8" id="KW-0411">Iron-sulfur</keyword>
<evidence type="ECO:0000259" key="9">
    <source>
        <dbReference type="PROSITE" id="PS51379"/>
    </source>
</evidence>
<keyword evidence="7" id="KW-0408">Iron</keyword>
<reference evidence="10 11" key="1">
    <citation type="submission" date="2019-11" db="EMBL/GenBank/DDBJ databases">
        <title>Comparative genomics of hydrocarbon-degrading Desulfosarcina strains.</title>
        <authorList>
            <person name="Watanabe M."/>
            <person name="Kojima H."/>
            <person name="Fukui M."/>
        </authorList>
    </citation>
    <scope>NUCLEOTIDE SEQUENCE [LARGE SCALE GENOMIC DNA]</scope>
    <source>
        <strain evidence="10 11">28bB2T</strain>
    </source>
</reference>
<dbReference type="GO" id="GO:0051539">
    <property type="term" value="F:4 iron, 4 sulfur cluster binding"/>
    <property type="evidence" value="ECO:0007669"/>
    <property type="project" value="UniProtKB-KW"/>
</dbReference>
<dbReference type="Gene3D" id="3.40.50.720">
    <property type="entry name" value="NAD(P)-binding Rossmann-like Domain"/>
    <property type="match status" value="1"/>
</dbReference>
<dbReference type="InterPro" id="IPR017896">
    <property type="entry name" value="4Fe4S_Fe-S-bd"/>
</dbReference>
<dbReference type="SUPFAM" id="SSF51971">
    <property type="entry name" value="Nucleotide-binding domain"/>
    <property type="match status" value="1"/>
</dbReference>
<dbReference type="SUPFAM" id="SSF51905">
    <property type="entry name" value="FAD/NAD(P)-binding domain"/>
    <property type="match status" value="1"/>
</dbReference>
<feature type="domain" description="4Fe-4S ferredoxin-type" evidence="9">
    <location>
        <begin position="984"/>
        <end position="1013"/>
    </location>
</feature>
<dbReference type="Pfam" id="PF00037">
    <property type="entry name" value="Fer4"/>
    <property type="match status" value="1"/>
</dbReference>
<keyword evidence="3" id="KW-0004">4Fe-4S</keyword>
<keyword evidence="6" id="KW-0560">Oxidoreductase</keyword>
<dbReference type="Pfam" id="PF07992">
    <property type="entry name" value="Pyr_redox_2"/>
    <property type="match status" value="1"/>
</dbReference>
<organism evidence="10 11">
    <name type="scientific">Desulfosarcina ovata subsp. sediminis</name>
    <dbReference type="NCBI Taxonomy" id="885957"/>
    <lineage>
        <taxon>Bacteria</taxon>
        <taxon>Pseudomonadati</taxon>
        <taxon>Thermodesulfobacteriota</taxon>
        <taxon>Desulfobacteria</taxon>
        <taxon>Desulfobacterales</taxon>
        <taxon>Desulfosarcinaceae</taxon>
        <taxon>Desulfosarcina</taxon>
    </lineage>
</organism>
<keyword evidence="5" id="KW-0274">FAD</keyword>
<feature type="domain" description="4Fe-4S ferredoxin-type" evidence="9">
    <location>
        <begin position="112"/>
        <end position="142"/>
    </location>
</feature>
<gene>
    <name evidence="10" type="ORF">DSCO28_11030</name>
</gene>
<dbReference type="InterPro" id="IPR023753">
    <property type="entry name" value="FAD/NAD-binding_dom"/>
</dbReference>
<dbReference type="Pfam" id="PF12831">
    <property type="entry name" value="FAD_oxidored"/>
    <property type="match status" value="1"/>
</dbReference>
<dbReference type="InterPro" id="IPR017900">
    <property type="entry name" value="4Fe4S_Fe_S_CS"/>
</dbReference>
<dbReference type="AlphaFoldDB" id="A0A5K7ZKM4"/>
<name>A0A5K7ZKM4_9BACT</name>
<dbReference type="PROSITE" id="PS00198">
    <property type="entry name" value="4FE4S_FER_1"/>
    <property type="match status" value="1"/>
</dbReference>
<evidence type="ECO:0000256" key="2">
    <source>
        <dbReference type="ARBA" id="ARBA00006561"/>
    </source>
</evidence>
<dbReference type="Pfam" id="PF13450">
    <property type="entry name" value="NAD_binding_8"/>
    <property type="match status" value="1"/>
</dbReference>
<evidence type="ECO:0000256" key="7">
    <source>
        <dbReference type="ARBA" id="ARBA00023004"/>
    </source>
</evidence>
<evidence type="ECO:0000313" key="10">
    <source>
        <dbReference type="EMBL" id="BBO80537.1"/>
    </source>
</evidence>
<dbReference type="Pfam" id="PF12838">
    <property type="entry name" value="Fer4_7"/>
    <property type="match status" value="1"/>
</dbReference>
<dbReference type="PROSITE" id="PS51379">
    <property type="entry name" value="4FE4S_FER_2"/>
    <property type="match status" value="3"/>
</dbReference>
<dbReference type="Gene3D" id="3.50.50.60">
    <property type="entry name" value="FAD/NAD(P)-binding domain"/>
    <property type="match status" value="2"/>
</dbReference>
<dbReference type="Proteomes" id="UP000425960">
    <property type="component" value="Chromosome"/>
</dbReference>
<feature type="domain" description="4Fe-4S ferredoxin-type" evidence="9">
    <location>
        <begin position="951"/>
        <end position="980"/>
    </location>
</feature>
<dbReference type="PANTHER" id="PTHR43498">
    <property type="entry name" value="FERREDOXIN:COB-COM HETERODISULFIDE REDUCTASE SUBUNIT A"/>
    <property type="match status" value="1"/>
</dbReference>